<gene>
    <name evidence="2" type="ORF">VRU48_03245</name>
</gene>
<reference evidence="2 3" key="1">
    <citation type="submission" date="2024-01" db="EMBL/GenBank/DDBJ databases">
        <title>Pedobacter sp. nov., isolated from fresh soil.</title>
        <authorList>
            <person name="Le N.T.T."/>
        </authorList>
    </citation>
    <scope>NUCLEOTIDE SEQUENCE [LARGE SCALE GENOMIC DNA]</scope>
    <source>
        <strain evidence="2 3">KR3-3</strain>
    </source>
</reference>
<accession>A0ABU7I3V7</accession>
<feature type="signal peptide" evidence="1">
    <location>
        <begin position="1"/>
        <end position="23"/>
    </location>
</feature>
<keyword evidence="1" id="KW-0732">Signal</keyword>
<evidence type="ECO:0000313" key="3">
    <source>
        <dbReference type="Proteomes" id="UP001336835"/>
    </source>
</evidence>
<dbReference type="Proteomes" id="UP001336835">
    <property type="component" value="Unassembled WGS sequence"/>
</dbReference>
<feature type="chain" id="PRO_5046866775" description="DUF4412 domain-containing protein" evidence="1">
    <location>
        <begin position="24"/>
        <end position="226"/>
    </location>
</feature>
<sequence>MFKFMKTGVLAAFLIATAVGAHAQKKINEGSVTYTLEYGLTPEQEPMAAQLPKETKVKFNGTISKMELEQGPATITVLRDGSTNNGLILIDVPVAQMQLAVKQGKEEYEKAKASSPKLSDFKATGEKKMIGAYNAEKYTYKDDKGGSYELWATTDLELPAGFSGEDFKDVKGALLKFTRFQNGVKTTLTLKNAAEEKVGPLSLEVPSGYEIKTMEEIMAMQNGGGE</sequence>
<evidence type="ECO:0000256" key="1">
    <source>
        <dbReference type="SAM" id="SignalP"/>
    </source>
</evidence>
<name>A0ABU7I3V7_9SPHI</name>
<organism evidence="2 3">
    <name type="scientific">Pedobacter albus</name>
    <dbReference type="NCBI Taxonomy" id="3113905"/>
    <lineage>
        <taxon>Bacteria</taxon>
        <taxon>Pseudomonadati</taxon>
        <taxon>Bacteroidota</taxon>
        <taxon>Sphingobacteriia</taxon>
        <taxon>Sphingobacteriales</taxon>
        <taxon>Sphingobacteriaceae</taxon>
        <taxon>Pedobacter</taxon>
    </lineage>
</organism>
<keyword evidence="3" id="KW-1185">Reference proteome</keyword>
<dbReference type="RefSeq" id="WP_330106484.1">
    <property type="nucleotide sequence ID" value="NZ_JAZDQT010000001.1"/>
</dbReference>
<evidence type="ECO:0000313" key="2">
    <source>
        <dbReference type="EMBL" id="MEE1944108.1"/>
    </source>
</evidence>
<protein>
    <recommendedName>
        <fullName evidence="4">DUF4412 domain-containing protein</fullName>
    </recommendedName>
</protein>
<comment type="caution">
    <text evidence="2">The sequence shown here is derived from an EMBL/GenBank/DDBJ whole genome shotgun (WGS) entry which is preliminary data.</text>
</comment>
<dbReference type="EMBL" id="JAZDQT010000001">
    <property type="protein sequence ID" value="MEE1944108.1"/>
    <property type="molecule type" value="Genomic_DNA"/>
</dbReference>
<evidence type="ECO:0008006" key="4">
    <source>
        <dbReference type="Google" id="ProtNLM"/>
    </source>
</evidence>
<proteinExistence type="predicted"/>